<feature type="signal peptide" evidence="1">
    <location>
        <begin position="1"/>
        <end position="23"/>
    </location>
</feature>
<name>A0A504V0Q2_9HYPH</name>
<evidence type="ECO:0000256" key="1">
    <source>
        <dbReference type="SAM" id="SignalP"/>
    </source>
</evidence>
<dbReference type="OrthoDB" id="7821947at2"/>
<dbReference type="GO" id="GO:0030246">
    <property type="term" value="F:carbohydrate binding"/>
    <property type="evidence" value="ECO:0007669"/>
    <property type="project" value="UniProtKB-KW"/>
</dbReference>
<accession>A0A504V0Q2</accession>
<proteinExistence type="predicted"/>
<dbReference type="SUPFAM" id="SSF50370">
    <property type="entry name" value="Ricin B-like lectins"/>
    <property type="match status" value="1"/>
</dbReference>
<dbReference type="AlphaFoldDB" id="A0A504V0Q2"/>
<keyword evidence="3" id="KW-0430">Lectin</keyword>
<dbReference type="Pfam" id="PF00652">
    <property type="entry name" value="Ricin_B_lectin"/>
    <property type="match status" value="1"/>
</dbReference>
<keyword evidence="1" id="KW-0732">Signal</keyword>
<evidence type="ECO:0000313" key="3">
    <source>
        <dbReference type="EMBL" id="TPP10843.1"/>
    </source>
</evidence>
<dbReference type="Proteomes" id="UP000316429">
    <property type="component" value="Unassembled WGS sequence"/>
</dbReference>
<evidence type="ECO:0000259" key="2">
    <source>
        <dbReference type="SMART" id="SM00458"/>
    </source>
</evidence>
<dbReference type="Gene3D" id="2.80.10.50">
    <property type="match status" value="3"/>
</dbReference>
<dbReference type="EMBL" id="VFYP01000001">
    <property type="protein sequence ID" value="TPP10843.1"/>
    <property type="molecule type" value="Genomic_DNA"/>
</dbReference>
<evidence type="ECO:0000313" key="4">
    <source>
        <dbReference type="Proteomes" id="UP000316429"/>
    </source>
</evidence>
<keyword evidence="4" id="KW-1185">Reference proteome</keyword>
<sequence length="165" mass="18275">MTRTIRLLLILSAFAAGLMPARAQTLPNYPIFLRNMASGLCLDIFQNDTRPGGQLIQWGCHSNANQQWMLYRKGKAYQIVNQNSGLCLDVRGGQRGNGIDVIQWSCTGQANQLWHVTPGPTGLFFRNVNSNRCLDVPNSSKRPGERLVQWDCNGGHNQSFGAEVG</sequence>
<feature type="chain" id="PRO_5021248957" evidence="1">
    <location>
        <begin position="24"/>
        <end position="165"/>
    </location>
</feature>
<dbReference type="PROSITE" id="PS50231">
    <property type="entry name" value="RICIN_B_LECTIN"/>
    <property type="match status" value="1"/>
</dbReference>
<organism evidence="3 4">
    <name type="scientific">Rhizobium glycinendophyticum</name>
    <dbReference type="NCBI Taxonomy" id="2589807"/>
    <lineage>
        <taxon>Bacteria</taxon>
        <taxon>Pseudomonadati</taxon>
        <taxon>Pseudomonadota</taxon>
        <taxon>Alphaproteobacteria</taxon>
        <taxon>Hyphomicrobiales</taxon>
        <taxon>Rhizobiaceae</taxon>
        <taxon>Rhizobium/Agrobacterium group</taxon>
        <taxon>Rhizobium</taxon>
    </lineage>
</organism>
<dbReference type="RefSeq" id="WP_140827132.1">
    <property type="nucleotide sequence ID" value="NZ_VFYP01000001.1"/>
</dbReference>
<reference evidence="3 4" key="1">
    <citation type="submission" date="2019-06" db="EMBL/GenBank/DDBJ databases">
        <title>Rhizobium sp. CL12 isolated from roots of soybean.</title>
        <authorList>
            <person name="Wang C."/>
        </authorList>
    </citation>
    <scope>NUCLEOTIDE SEQUENCE [LARGE SCALE GENOMIC DNA]</scope>
    <source>
        <strain evidence="3 4">CL12</strain>
    </source>
</reference>
<dbReference type="CDD" id="cd00161">
    <property type="entry name" value="beta-trefoil_Ricin-like"/>
    <property type="match status" value="1"/>
</dbReference>
<dbReference type="SMART" id="SM00458">
    <property type="entry name" value="RICIN"/>
    <property type="match status" value="1"/>
</dbReference>
<dbReference type="InterPro" id="IPR000772">
    <property type="entry name" value="Ricin_B_lectin"/>
</dbReference>
<feature type="domain" description="Ricin B lectin" evidence="2">
    <location>
        <begin position="29"/>
        <end position="163"/>
    </location>
</feature>
<gene>
    <name evidence="3" type="ORF">FJQ55_08375</name>
</gene>
<protein>
    <submittedName>
        <fullName evidence="3">Ricin-type beta-trefoil lectin domain protein</fullName>
    </submittedName>
</protein>
<dbReference type="InterPro" id="IPR035992">
    <property type="entry name" value="Ricin_B-like_lectins"/>
</dbReference>
<comment type="caution">
    <text evidence="3">The sequence shown here is derived from an EMBL/GenBank/DDBJ whole genome shotgun (WGS) entry which is preliminary data.</text>
</comment>